<reference evidence="5 6" key="1">
    <citation type="submission" date="2020-08" db="EMBL/GenBank/DDBJ databases">
        <title>Plant Genome Project.</title>
        <authorList>
            <person name="Zhang R.-G."/>
        </authorList>
    </citation>
    <scope>NUCLEOTIDE SEQUENCE [LARGE SCALE GENOMIC DNA]</scope>
    <source>
        <tissue evidence="5">Rhizome</tissue>
    </source>
</reference>
<feature type="transmembrane region" description="Helical" evidence="3">
    <location>
        <begin position="837"/>
        <end position="863"/>
    </location>
</feature>
<sequence>MAAVSPSIASSSRSRLRPPPEIFPPMHPAQQQEGDFMHQFPGPQPHPTGMESSSMAAAGDFHQMLPAQQQQGDFMDQHPGPPPFMVSPPPVQMGPPPMPSPVQMDPPPLMGPPPFPPPVQMGPPPLMGPPPMPPPVLMGPPPFPPPVQMGPPSMPPPVQMGPPPFPPPVQMGAPPFMGPPSFPAFPGDFEMAEPRYQLPPPTRFTEYPSFASIESSDDDEVEEIRPSPEFDQKHHRQVNKLIRDEDSRELENLATNPDGQLVNLMGDPLLSVVISCQKTQIALKLIGLPDCNLAAKNYNGDTALHVAAIAGDRKVAKALLTKSPQLAEKRNNKGETPLHKAALYGRRDIFFLLVSKGQISPEDRTDDGATALHCAIMGNAQELALTIATRWPQLAMSRNNAAVTPLQLLVTIPEAFRSQLVLGSLDNLLYNWIPLPKDTRKGRVEDFEDEDLEDENSEKAEDEEKGIKAFRSKFPSECKTFLDLVELTIIMPVSPRVRRLNRLKETHRDAIKLIECIAKDPAYFDFCSKGGRSENQAPASSTGFYFTSPHGIPGRQNWSNSEQRNLLYAFVDKLLILDDATGGSDAPAIKGLLRSANRALESMSSVRDWSEPPLIMGAEMGLHEFVEKILQVCPQSATYLDSRGRNVLQVAIECGNREIVETIRRMTAGDNPVLPSWLLSHTESRRTILHFASERIPPDTDDAVQLQDELLFFETVKEMVPKELVYSRNKEEKTAQEVFSESHKEMLHSCKNQLTEMGKTCAGLVAAVVFASSFSIPGEKDDKTGNPVYMNRLPFKIFSHTYVIGLSCAATSLVLFLSLVISPYKEQQFRRAIPTKYFLACLSFAMALLALLVAFTCNIFLQIYGGQRTESDDLIPLILELIVFPALCFIVLYYRGATFSPAFRRIWK</sequence>
<dbReference type="AlphaFoldDB" id="A0A8J5L2I4"/>
<dbReference type="PROSITE" id="PS50088">
    <property type="entry name" value="ANK_REPEAT"/>
    <property type="match status" value="2"/>
</dbReference>
<feature type="domain" description="PGG" evidence="4">
    <location>
        <begin position="760"/>
        <end position="860"/>
    </location>
</feature>
<keyword evidence="3" id="KW-0472">Membrane</keyword>
<feature type="transmembrane region" description="Helical" evidence="3">
    <location>
        <begin position="875"/>
        <end position="894"/>
    </location>
</feature>
<dbReference type="GO" id="GO:0016020">
    <property type="term" value="C:membrane"/>
    <property type="evidence" value="ECO:0007669"/>
    <property type="project" value="TreeGrafter"/>
</dbReference>
<keyword evidence="3" id="KW-0812">Transmembrane</keyword>
<feature type="region of interest" description="Disordered" evidence="2">
    <location>
        <begin position="1"/>
        <end position="54"/>
    </location>
</feature>
<dbReference type="SUPFAM" id="SSF48403">
    <property type="entry name" value="Ankyrin repeat"/>
    <property type="match status" value="1"/>
</dbReference>
<evidence type="ECO:0000259" key="4">
    <source>
        <dbReference type="Pfam" id="PF13962"/>
    </source>
</evidence>
<feature type="compositionally biased region" description="Pro residues" evidence="2">
    <location>
        <begin position="17"/>
        <end position="27"/>
    </location>
</feature>
<dbReference type="EMBL" id="JACMSC010000011">
    <property type="protein sequence ID" value="KAG6498986.1"/>
    <property type="molecule type" value="Genomic_DNA"/>
</dbReference>
<dbReference type="Proteomes" id="UP000734854">
    <property type="component" value="Unassembled WGS sequence"/>
</dbReference>
<dbReference type="InterPro" id="IPR026961">
    <property type="entry name" value="PGG_dom"/>
</dbReference>
<dbReference type="Pfam" id="PF12796">
    <property type="entry name" value="Ank_2"/>
    <property type="match status" value="1"/>
</dbReference>
<name>A0A8J5L2I4_ZINOF</name>
<feature type="repeat" description="ANK" evidence="1">
    <location>
        <begin position="333"/>
        <end position="357"/>
    </location>
</feature>
<organism evidence="5 6">
    <name type="scientific">Zingiber officinale</name>
    <name type="common">Ginger</name>
    <name type="synonym">Amomum zingiber</name>
    <dbReference type="NCBI Taxonomy" id="94328"/>
    <lineage>
        <taxon>Eukaryota</taxon>
        <taxon>Viridiplantae</taxon>
        <taxon>Streptophyta</taxon>
        <taxon>Embryophyta</taxon>
        <taxon>Tracheophyta</taxon>
        <taxon>Spermatophyta</taxon>
        <taxon>Magnoliopsida</taxon>
        <taxon>Liliopsida</taxon>
        <taxon>Zingiberales</taxon>
        <taxon>Zingiberaceae</taxon>
        <taxon>Zingiber</taxon>
    </lineage>
</organism>
<keyword evidence="6" id="KW-1185">Reference proteome</keyword>
<feature type="repeat" description="ANK" evidence="1">
    <location>
        <begin position="299"/>
        <end position="331"/>
    </location>
</feature>
<dbReference type="PANTHER" id="PTHR24177:SF463">
    <property type="entry name" value="OS09G0331600 PROTEIN"/>
    <property type="match status" value="1"/>
</dbReference>
<dbReference type="PANTHER" id="PTHR24177">
    <property type="entry name" value="CASKIN"/>
    <property type="match status" value="1"/>
</dbReference>
<dbReference type="InterPro" id="IPR002110">
    <property type="entry name" value="Ankyrin_rpt"/>
</dbReference>
<evidence type="ECO:0000256" key="2">
    <source>
        <dbReference type="SAM" id="MobiDB-lite"/>
    </source>
</evidence>
<proteinExistence type="predicted"/>
<comment type="caution">
    <text evidence="5">The sequence shown here is derived from an EMBL/GenBank/DDBJ whole genome shotgun (WGS) entry which is preliminary data.</text>
</comment>
<dbReference type="InterPro" id="IPR036770">
    <property type="entry name" value="Ankyrin_rpt-contain_sf"/>
</dbReference>
<dbReference type="PROSITE" id="PS50297">
    <property type="entry name" value="ANK_REP_REGION"/>
    <property type="match status" value="2"/>
</dbReference>
<accession>A0A8J5L2I4</accession>
<feature type="compositionally biased region" description="Low complexity" evidence="2">
    <location>
        <begin position="1"/>
        <end position="13"/>
    </location>
</feature>
<dbReference type="Gene3D" id="1.25.40.20">
    <property type="entry name" value="Ankyrin repeat-containing domain"/>
    <property type="match status" value="2"/>
</dbReference>
<keyword evidence="3" id="KW-1133">Transmembrane helix</keyword>
<dbReference type="Pfam" id="PF13962">
    <property type="entry name" value="PGG"/>
    <property type="match status" value="1"/>
</dbReference>
<gene>
    <name evidence="5" type="ORF">ZIOFF_038742</name>
</gene>
<evidence type="ECO:0000313" key="6">
    <source>
        <dbReference type="Proteomes" id="UP000734854"/>
    </source>
</evidence>
<evidence type="ECO:0000313" key="5">
    <source>
        <dbReference type="EMBL" id="KAG6498986.1"/>
    </source>
</evidence>
<evidence type="ECO:0000256" key="1">
    <source>
        <dbReference type="PROSITE-ProRule" id="PRU00023"/>
    </source>
</evidence>
<evidence type="ECO:0000256" key="3">
    <source>
        <dbReference type="SAM" id="Phobius"/>
    </source>
</evidence>
<dbReference type="SMART" id="SM00248">
    <property type="entry name" value="ANK"/>
    <property type="match status" value="4"/>
</dbReference>
<feature type="transmembrane region" description="Helical" evidence="3">
    <location>
        <begin position="802"/>
        <end position="825"/>
    </location>
</feature>
<protein>
    <recommendedName>
        <fullName evidence="4">PGG domain-containing protein</fullName>
    </recommendedName>
</protein>
<keyword evidence="1" id="KW-0040">ANK repeat</keyword>